<dbReference type="Proteomes" id="UP001482620">
    <property type="component" value="Unassembled WGS sequence"/>
</dbReference>
<accession>A0ABV0USP4</accession>
<feature type="non-terminal residue" evidence="1">
    <location>
        <position position="1"/>
    </location>
</feature>
<gene>
    <name evidence="1" type="ORF">ILYODFUR_016249</name>
</gene>
<dbReference type="EMBL" id="JAHRIQ010082567">
    <property type="protein sequence ID" value="MEQ2248146.1"/>
    <property type="molecule type" value="Genomic_DNA"/>
</dbReference>
<evidence type="ECO:0000313" key="2">
    <source>
        <dbReference type="Proteomes" id="UP001482620"/>
    </source>
</evidence>
<sequence length="441" mass="50504">IVGKCSTVWIVAEITRAAAEKECWEILETAVSLLGNGGECQHIHFICTKSDQFEDFRDHTAESRLAVMLQRNMNAKEAVRTEFSKLKNVKKHFNEDCFEVFTVSSKEFLKGGLEENSEIPKLQKFLQGLNDCHSETLNYVSGAYGILSLIQGSRSTDMVGKKGVYEDLERNINSQLELIRKATEETYSVFEKCLNEGVEKSKRDVEKILKKFLHPPKKSKNRGFHRILKCLVQNGGIYKPKKRREINLNMKLTSSLTTSIDDEFKNTFPNKEKSGPFNGVINKFSLDTEKLKQKYNDVELQLTFLKTEEEKIKSELNKIIRNGKKTVYNSLTKTIEETMKECYKDAARCENKGALNNMREAIEKHVQASKDTMFEEAKKAMLDELHRLGEEILEAVESTMKESLEFSLRTDDLSIPDVSTELQLVEKLYHALKSNPVEEKA</sequence>
<proteinExistence type="predicted"/>
<dbReference type="PANTHER" id="PTHR47308:SF1">
    <property type="entry name" value="NUCLEAR GTPASE SLIP-GC"/>
    <property type="match status" value="1"/>
</dbReference>
<keyword evidence="2" id="KW-1185">Reference proteome</keyword>
<organism evidence="1 2">
    <name type="scientific">Ilyodon furcidens</name>
    <name type="common">goldbreast splitfin</name>
    <dbReference type="NCBI Taxonomy" id="33524"/>
    <lineage>
        <taxon>Eukaryota</taxon>
        <taxon>Metazoa</taxon>
        <taxon>Chordata</taxon>
        <taxon>Craniata</taxon>
        <taxon>Vertebrata</taxon>
        <taxon>Euteleostomi</taxon>
        <taxon>Actinopterygii</taxon>
        <taxon>Neopterygii</taxon>
        <taxon>Teleostei</taxon>
        <taxon>Neoteleostei</taxon>
        <taxon>Acanthomorphata</taxon>
        <taxon>Ovalentaria</taxon>
        <taxon>Atherinomorphae</taxon>
        <taxon>Cyprinodontiformes</taxon>
        <taxon>Goodeidae</taxon>
        <taxon>Ilyodon</taxon>
    </lineage>
</organism>
<evidence type="ECO:0008006" key="3">
    <source>
        <dbReference type="Google" id="ProtNLM"/>
    </source>
</evidence>
<reference evidence="1 2" key="1">
    <citation type="submission" date="2021-06" db="EMBL/GenBank/DDBJ databases">
        <authorList>
            <person name="Palmer J.M."/>
        </authorList>
    </citation>
    <scope>NUCLEOTIDE SEQUENCE [LARGE SCALE GENOMIC DNA]</scope>
    <source>
        <strain evidence="2">if_2019</strain>
        <tissue evidence="1">Muscle</tissue>
    </source>
</reference>
<name>A0ABV0USP4_9TELE</name>
<dbReference type="InterPro" id="IPR053082">
    <property type="entry name" value="Nuclear_GTPase_SLIP-GC"/>
</dbReference>
<comment type="caution">
    <text evidence="1">The sequence shown here is derived from an EMBL/GenBank/DDBJ whole genome shotgun (WGS) entry which is preliminary data.</text>
</comment>
<protein>
    <recommendedName>
        <fullName evidence="3">AIG1-type G domain-containing protein</fullName>
    </recommendedName>
</protein>
<evidence type="ECO:0000313" key="1">
    <source>
        <dbReference type="EMBL" id="MEQ2248146.1"/>
    </source>
</evidence>
<dbReference type="PANTHER" id="PTHR47308">
    <property type="entry name" value="NUCLEAR GTPASE SLIP-GC"/>
    <property type="match status" value="1"/>
</dbReference>